<comment type="caution">
    <text evidence="1">The sequence shown here is derived from an EMBL/GenBank/DDBJ whole genome shotgun (WGS) entry which is preliminary data.</text>
</comment>
<reference evidence="2" key="1">
    <citation type="submission" date="2017-01" db="EMBL/GenBank/DDBJ databases">
        <title>Comparative genomics of anhydrobiosis in the tardigrade Hypsibius dujardini.</title>
        <authorList>
            <person name="Yoshida Y."/>
            <person name="Koutsovoulos G."/>
            <person name="Laetsch D."/>
            <person name="Stevens L."/>
            <person name="Kumar S."/>
            <person name="Horikawa D."/>
            <person name="Ishino K."/>
            <person name="Komine S."/>
            <person name="Tomita M."/>
            <person name="Blaxter M."/>
            <person name="Arakawa K."/>
        </authorList>
    </citation>
    <scope>NUCLEOTIDE SEQUENCE [LARGE SCALE GENOMIC DNA]</scope>
    <source>
        <strain evidence="2">Z151</strain>
    </source>
</reference>
<dbReference type="EMBL" id="MTYJ01000264">
    <property type="protein sequence ID" value="OWA52352.1"/>
    <property type="molecule type" value="Genomic_DNA"/>
</dbReference>
<evidence type="ECO:0000313" key="1">
    <source>
        <dbReference type="EMBL" id="OWA52352.1"/>
    </source>
</evidence>
<dbReference type="Proteomes" id="UP000192578">
    <property type="component" value="Unassembled WGS sequence"/>
</dbReference>
<sequence length="170" mass="19171">MMVNKPDRCIAAADFVDHVKSLRTRDLKKVRTCLKSTSKMTHLYTIMITIDVTGKLLGPLFIAMQEITGYQFGHQVQQDLFVAPNILVTALNFGQNEEGIFEDVAGASVFSECWQSDCAGHRFLVRTLLDAAISEGREVQIVIVSPKTTRLCQPLDVYGFRMWKAFVRKI</sequence>
<protein>
    <submittedName>
        <fullName evidence="1">Uncharacterized protein</fullName>
    </submittedName>
</protein>
<proteinExistence type="predicted"/>
<gene>
    <name evidence="1" type="ORF">BV898_16807</name>
</gene>
<dbReference type="AlphaFoldDB" id="A0A9X6NE74"/>
<name>A0A9X6NE74_HYPEX</name>
<organism evidence="1 2">
    <name type="scientific">Hypsibius exemplaris</name>
    <name type="common">Freshwater tardigrade</name>
    <dbReference type="NCBI Taxonomy" id="2072580"/>
    <lineage>
        <taxon>Eukaryota</taxon>
        <taxon>Metazoa</taxon>
        <taxon>Ecdysozoa</taxon>
        <taxon>Tardigrada</taxon>
        <taxon>Eutardigrada</taxon>
        <taxon>Parachela</taxon>
        <taxon>Hypsibioidea</taxon>
        <taxon>Hypsibiidae</taxon>
        <taxon>Hypsibius</taxon>
    </lineage>
</organism>
<evidence type="ECO:0000313" key="2">
    <source>
        <dbReference type="Proteomes" id="UP000192578"/>
    </source>
</evidence>
<keyword evidence="2" id="KW-1185">Reference proteome</keyword>
<accession>A0A9X6NE74</accession>